<keyword evidence="2" id="KW-1185">Reference proteome</keyword>
<sequence length="180" mass="19533">MGFGPGHARDQQQGRHRLVEKEVAVNELLLLLRIRPALVCVVRALQVAVQARGHSLRVPAEAEAASLCTVSSAEPRPDGRRPAACWGCAGSYAHHWAGSAVQARQYGAKEILEQVVGLLVTRHAPFGPEYEWPRLSTPVWMASPALTTPGTQLRDQLGQRLGHWVVVAAQVGKLVLHPEA</sequence>
<reference evidence="1 2" key="1">
    <citation type="submission" date="2023-05" db="EMBL/GenBank/DDBJ databases">
        <title>B98-5 Cell Line De Novo Hybrid Assembly: An Optical Mapping Approach.</title>
        <authorList>
            <person name="Kananen K."/>
            <person name="Auerbach J.A."/>
            <person name="Kautto E."/>
            <person name="Blachly J.S."/>
        </authorList>
    </citation>
    <scope>NUCLEOTIDE SEQUENCE [LARGE SCALE GENOMIC DNA]</scope>
    <source>
        <strain evidence="1">B95-8</strain>
        <tissue evidence="1">Cell line</tissue>
    </source>
</reference>
<proteinExistence type="predicted"/>
<evidence type="ECO:0000313" key="1">
    <source>
        <dbReference type="EMBL" id="KAK2084996.1"/>
    </source>
</evidence>
<evidence type="ECO:0000313" key="2">
    <source>
        <dbReference type="Proteomes" id="UP001266305"/>
    </source>
</evidence>
<comment type="caution">
    <text evidence="1">The sequence shown here is derived from an EMBL/GenBank/DDBJ whole genome shotgun (WGS) entry which is preliminary data.</text>
</comment>
<name>A0ABQ9TK07_SAGOE</name>
<gene>
    <name evidence="1" type="ORF">P7K49_036296</name>
</gene>
<dbReference type="EMBL" id="JASSZA010000021">
    <property type="protein sequence ID" value="KAK2084996.1"/>
    <property type="molecule type" value="Genomic_DNA"/>
</dbReference>
<protein>
    <submittedName>
        <fullName evidence="1">Uncharacterized protein</fullName>
    </submittedName>
</protein>
<accession>A0ABQ9TK07</accession>
<organism evidence="1 2">
    <name type="scientific">Saguinus oedipus</name>
    <name type="common">Cotton-top tamarin</name>
    <name type="synonym">Oedipomidas oedipus</name>
    <dbReference type="NCBI Taxonomy" id="9490"/>
    <lineage>
        <taxon>Eukaryota</taxon>
        <taxon>Metazoa</taxon>
        <taxon>Chordata</taxon>
        <taxon>Craniata</taxon>
        <taxon>Vertebrata</taxon>
        <taxon>Euteleostomi</taxon>
        <taxon>Mammalia</taxon>
        <taxon>Eutheria</taxon>
        <taxon>Euarchontoglires</taxon>
        <taxon>Primates</taxon>
        <taxon>Haplorrhini</taxon>
        <taxon>Platyrrhini</taxon>
        <taxon>Cebidae</taxon>
        <taxon>Callitrichinae</taxon>
        <taxon>Saguinus</taxon>
    </lineage>
</organism>
<dbReference type="Proteomes" id="UP001266305">
    <property type="component" value="Unassembled WGS sequence"/>
</dbReference>